<feature type="transmembrane region" description="Helical" evidence="1">
    <location>
        <begin position="124"/>
        <end position="150"/>
    </location>
</feature>
<reference evidence="2 3" key="1">
    <citation type="journal article" date="2011" name="BMC Genomics">
        <title>Comparative genome analysis and genome-guided physiological analysis of Roseobacter litoralis.</title>
        <authorList>
            <person name="Kalhoefer D."/>
            <person name="Thole S."/>
            <person name="Voget S."/>
            <person name="Lehmann R."/>
            <person name="Liesegang H."/>
            <person name="Wollher A."/>
            <person name="Daniel R."/>
            <person name="Simon M."/>
            <person name="Brinkhoff T."/>
        </authorList>
    </citation>
    <scope>NUCLEOTIDE SEQUENCE [LARGE SCALE GENOMIC DNA]</scope>
    <source>
        <strain evidence="3">ATCC 49566 / DSM 6996 / JCM 21268 / NBRC 15278 / OCh 149</strain>
    </source>
</reference>
<keyword evidence="1" id="KW-0472">Membrane</keyword>
<evidence type="ECO:0000313" key="2">
    <source>
        <dbReference type="EMBL" id="AEI93083.1"/>
    </source>
</evidence>
<feature type="transmembrane region" description="Helical" evidence="1">
    <location>
        <begin position="240"/>
        <end position="258"/>
    </location>
</feature>
<protein>
    <recommendedName>
        <fullName evidence="4">Yip1 domain-containing protein</fullName>
    </recommendedName>
</protein>
<evidence type="ECO:0000313" key="3">
    <source>
        <dbReference type="Proteomes" id="UP000001353"/>
    </source>
</evidence>
<feature type="transmembrane region" description="Helical" evidence="1">
    <location>
        <begin position="91"/>
        <end position="112"/>
    </location>
</feature>
<accession>F7ZB90</accession>
<dbReference type="AlphaFoldDB" id="F7ZB90"/>
<name>F7ZB90_ROSLO</name>
<keyword evidence="3" id="KW-1185">Reference proteome</keyword>
<organism evidence="2 3">
    <name type="scientific">Roseobacter litoralis (strain ATCC 49566 / DSM 6996 / JCM 21268 / NBRC 15278 / OCh 149)</name>
    <dbReference type="NCBI Taxonomy" id="391595"/>
    <lineage>
        <taxon>Bacteria</taxon>
        <taxon>Pseudomonadati</taxon>
        <taxon>Pseudomonadota</taxon>
        <taxon>Alphaproteobacteria</taxon>
        <taxon>Rhodobacterales</taxon>
        <taxon>Roseobacteraceae</taxon>
        <taxon>Roseobacter</taxon>
    </lineage>
</organism>
<feature type="transmembrane region" description="Helical" evidence="1">
    <location>
        <begin position="207"/>
        <end position="228"/>
    </location>
</feature>
<feature type="transmembrane region" description="Helical" evidence="1">
    <location>
        <begin position="162"/>
        <end position="187"/>
    </location>
</feature>
<gene>
    <name evidence="2" type="ordered locus">RLO149_c010760</name>
</gene>
<keyword evidence="1" id="KW-1133">Transmembrane helix</keyword>
<dbReference type="STRING" id="391595.RLO149_c010760"/>
<dbReference type="KEGG" id="rli:RLO149_c010760"/>
<dbReference type="HOGENOM" id="CLU_1045388_0_0_5"/>
<evidence type="ECO:0008006" key="4">
    <source>
        <dbReference type="Google" id="ProtNLM"/>
    </source>
</evidence>
<dbReference type="Proteomes" id="UP000001353">
    <property type="component" value="Chromosome"/>
</dbReference>
<sequence>MIGFPVFFLLWIRQSLHAREFRADRESRALNREAVDDWMRRSLRREIRNNTWWFSGLDRMVGSFTHPSFKRRADALRDDRLASNYRLHSEVLRSLVFVTGGAALSYFVFMALNSFASQAESFPVWFVPIFILLIVLPICAAYGAISVSAMYSFEQGGWRASLGFCTAVAVANWLLLATAFYVIVFLGQFDAITEGVPSAPPELMSTGVWPFFVMLINFGVVLSVLTMLAFKLLGRFRYSLIVHLIVGPGSLIGGLLATKLEWWLLT</sequence>
<proteinExistence type="predicted"/>
<evidence type="ECO:0000256" key="1">
    <source>
        <dbReference type="SAM" id="Phobius"/>
    </source>
</evidence>
<dbReference type="EMBL" id="CP002623">
    <property type="protein sequence ID" value="AEI93083.1"/>
    <property type="molecule type" value="Genomic_DNA"/>
</dbReference>
<keyword evidence="1" id="KW-0812">Transmembrane</keyword>